<proteinExistence type="predicted"/>
<protein>
    <submittedName>
        <fullName evidence="1">Uncharacterized protein</fullName>
    </submittedName>
</protein>
<comment type="caution">
    <text evidence="1">The sequence shown here is derived from an EMBL/GenBank/DDBJ whole genome shotgun (WGS) entry which is preliminary data.</text>
</comment>
<name>A0ABS7BVQ6_9BACL</name>
<organism evidence="1 2">
    <name type="scientific">Paenibacillus sepulcri</name>
    <dbReference type="NCBI Taxonomy" id="359917"/>
    <lineage>
        <taxon>Bacteria</taxon>
        <taxon>Bacillati</taxon>
        <taxon>Bacillota</taxon>
        <taxon>Bacilli</taxon>
        <taxon>Bacillales</taxon>
        <taxon>Paenibacillaceae</taxon>
        <taxon>Paenibacillus</taxon>
    </lineage>
</organism>
<accession>A0ABS7BVQ6</accession>
<keyword evidence="2" id="KW-1185">Reference proteome</keyword>
<sequence>MNASEMANYTKVKVQELQRTLYLAAKENPKRRFHALYDKLYREDCMREAW</sequence>
<dbReference type="EMBL" id="JAHZIK010000014">
    <property type="protein sequence ID" value="MBW7452736.1"/>
    <property type="molecule type" value="Genomic_DNA"/>
</dbReference>
<reference evidence="1 2" key="1">
    <citation type="submission" date="2021-07" db="EMBL/GenBank/DDBJ databases">
        <title>Paenibacillus radiodurans sp. nov., isolated from the southeastern edge of Tengger Desert.</title>
        <authorList>
            <person name="Zhang G."/>
        </authorList>
    </citation>
    <scope>NUCLEOTIDE SEQUENCE [LARGE SCALE GENOMIC DNA]</scope>
    <source>
        <strain evidence="1 2">CCM 7311</strain>
    </source>
</reference>
<dbReference type="Proteomes" id="UP001519887">
    <property type="component" value="Unassembled WGS sequence"/>
</dbReference>
<evidence type="ECO:0000313" key="1">
    <source>
        <dbReference type="EMBL" id="MBW7452736.1"/>
    </source>
</evidence>
<evidence type="ECO:0000313" key="2">
    <source>
        <dbReference type="Proteomes" id="UP001519887"/>
    </source>
</evidence>
<gene>
    <name evidence="1" type="ORF">K0U00_01600</name>
</gene>
<dbReference type="RefSeq" id="WP_210046735.1">
    <property type="nucleotide sequence ID" value="NZ_JBHLVU010000016.1"/>
</dbReference>